<keyword evidence="2" id="KW-1185">Reference proteome</keyword>
<dbReference type="EMBL" id="BTHG01000004">
    <property type="protein sequence ID" value="GMN89579.1"/>
    <property type="molecule type" value="Genomic_DNA"/>
</dbReference>
<sequence length="77" mass="8627">MICADIEGVNVEALLDRLSFVGLSNIFILLSSDTRLDIEPLIFSSLLDIVSNRFSESFIISSITHSNKLLAYFLVYL</sequence>
<dbReference type="Proteomes" id="UP001628164">
    <property type="component" value="Unassembled WGS sequence"/>
</dbReference>
<proteinExistence type="predicted"/>
<evidence type="ECO:0000313" key="1">
    <source>
        <dbReference type="EMBL" id="GMN89579.1"/>
    </source>
</evidence>
<name>A0ABQ6PF64_9GAMM</name>
<accession>A0ABQ6PF64</accession>
<protein>
    <submittedName>
        <fullName evidence="1">Uncharacterized protein</fullName>
    </submittedName>
</protein>
<organism evidence="1 2">
    <name type="scientific">Francisella sciaenopsi</name>
    <dbReference type="NCBI Taxonomy" id="3055034"/>
    <lineage>
        <taxon>Bacteria</taxon>
        <taxon>Pseudomonadati</taxon>
        <taxon>Pseudomonadota</taxon>
        <taxon>Gammaproteobacteria</taxon>
        <taxon>Thiotrichales</taxon>
        <taxon>Francisellaceae</taxon>
        <taxon>Francisella</taxon>
    </lineage>
</organism>
<reference evidence="1 2" key="1">
    <citation type="journal article" date="2024" name="Dis. Aquat. Organ.">
        <title>Francisella sciaenopsi sp. nov. isolated from diseased red drum Sciaenops ocellatus in Florida, USA.</title>
        <authorList>
            <person name="Kawahara M."/>
            <person name="Cody T.T."/>
            <person name="Yanong R.P.E."/>
            <person name="Henderson E."/>
            <person name="Yazdi Z."/>
            <person name="Soto E."/>
        </authorList>
    </citation>
    <scope>NUCLEOTIDE SEQUENCE [LARGE SCALE GENOMIC DNA]</scope>
    <source>
        <strain evidence="1 2">R22-20-7</strain>
    </source>
</reference>
<comment type="caution">
    <text evidence="1">The sequence shown here is derived from an EMBL/GenBank/DDBJ whole genome shotgun (WGS) entry which is preliminary data.</text>
</comment>
<gene>
    <name evidence="1" type="ORF">fsci_10650</name>
</gene>
<evidence type="ECO:0000313" key="2">
    <source>
        <dbReference type="Proteomes" id="UP001628164"/>
    </source>
</evidence>